<dbReference type="PANTHER" id="PTHR36531:SF6">
    <property type="entry name" value="DNA REPLICATION ATP-DEPENDENT HELICASE_NUCLEASE DNA2"/>
    <property type="match status" value="1"/>
</dbReference>
<keyword evidence="8 13" id="KW-0269">Exonuclease</keyword>
<dbReference type="InterPro" id="IPR013343">
    <property type="entry name" value="CRISPR-assoc_prot_Cas4"/>
</dbReference>
<evidence type="ECO:0000256" key="1">
    <source>
        <dbReference type="ARBA" id="ARBA00001966"/>
    </source>
</evidence>
<keyword evidence="11 13" id="KW-0051">Antiviral defense</keyword>
<keyword evidence="16" id="KW-1185">Reference proteome</keyword>
<dbReference type="Proteomes" id="UP001254165">
    <property type="component" value="Unassembled WGS sequence"/>
</dbReference>
<comment type="caution">
    <text evidence="15">The sequence shown here is derived from an EMBL/GenBank/DDBJ whole genome shotgun (WGS) entry which is preliminary data.</text>
</comment>
<protein>
    <recommendedName>
        <fullName evidence="4 13">CRISPR-associated exonuclease Cas4</fullName>
        <ecNumber evidence="3 13">3.1.12.1</ecNumber>
    </recommendedName>
</protein>
<keyword evidence="5 13" id="KW-0540">Nuclease</keyword>
<dbReference type="InterPro" id="IPR051827">
    <property type="entry name" value="Cas4_exonuclease"/>
</dbReference>
<keyword evidence="7 13" id="KW-0378">Hydrolase</keyword>
<gene>
    <name evidence="15" type="primary">cas4</name>
    <name evidence="15" type="ORF">QYE77_04965</name>
</gene>
<evidence type="ECO:0000259" key="14">
    <source>
        <dbReference type="Pfam" id="PF01930"/>
    </source>
</evidence>
<dbReference type="RefSeq" id="WP_315624272.1">
    <property type="nucleotide sequence ID" value="NZ_JAUHMF010000001.1"/>
</dbReference>
<dbReference type="InterPro" id="IPR022765">
    <property type="entry name" value="Dna2/Cas4_DUF83"/>
</dbReference>
<accession>A0ABU3NLB2</accession>
<evidence type="ECO:0000256" key="5">
    <source>
        <dbReference type="ARBA" id="ARBA00022722"/>
    </source>
</evidence>
<dbReference type="EC" id="3.1.12.1" evidence="3 13"/>
<dbReference type="EMBL" id="JAUHMF010000001">
    <property type="protein sequence ID" value="MDT8897609.1"/>
    <property type="molecule type" value="Genomic_DNA"/>
</dbReference>
<evidence type="ECO:0000256" key="4">
    <source>
        <dbReference type="ARBA" id="ARBA00020049"/>
    </source>
</evidence>
<evidence type="ECO:0000313" key="16">
    <source>
        <dbReference type="Proteomes" id="UP001254165"/>
    </source>
</evidence>
<comment type="function">
    <text evidence="13">CRISPR (clustered regularly interspaced short palindromic repeat) is an adaptive immune system that provides protection against mobile genetic elements (viruses, transposable elements and conjugative plasmids). CRISPR clusters contain sequences complementary to antecedent mobile elements and target invading nucleic acids. CRISPR clusters are transcribed and processed into CRISPR RNA (crRNA).</text>
</comment>
<comment type="cofactor">
    <cofactor evidence="13">
        <name>Mg(2+)</name>
        <dbReference type="ChEBI" id="CHEBI:18420"/>
    </cofactor>
    <cofactor evidence="13">
        <name>Mn(2+)</name>
        <dbReference type="ChEBI" id="CHEBI:29035"/>
    </cofactor>
    <text evidence="13">Mg(2+) or Mn(2+) required for ssDNA cleavage activity.</text>
</comment>
<organism evidence="15 16">
    <name type="scientific">Thermanaerothrix solaris</name>
    <dbReference type="NCBI Taxonomy" id="3058434"/>
    <lineage>
        <taxon>Bacteria</taxon>
        <taxon>Bacillati</taxon>
        <taxon>Chloroflexota</taxon>
        <taxon>Anaerolineae</taxon>
        <taxon>Anaerolineales</taxon>
        <taxon>Anaerolineaceae</taxon>
        <taxon>Thermanaerothrix</taxon>
    </lineage>
</organism>
<name>A0ABU3NLB2_9CHLR</name>
<sequence>MLDLDDEVYEYPFRVTDLKQWVYCHRLLYFLVCLPDVRPRTYLMEVGKEAGEEEETREIRRSLRLYGLIEGRREFNVTLRSARWGLRGTVDLVIWVDEPVPGEVIPVDFKFSHRSNEHFRLQLMAYGLLLEEISGRPARRGFLYEIPLRRAVEVPFTPTLRVQVHKTLIGMKEMLESEQMPVPTSQRARCVGCEFRRFCNDVM</sequence>
<comment type="similarity">
    <text evidence="2 13">Belongs to the CRISPR-associated exonuclease Cas4 family.</text>
</comment>
<keyword evidence="9 13" id="KW-0408">Iron</keyword>
<reference evidence="15 16" key="1">
    <citation type="submission" date="2023-07" db="EMBL/GenBank/DDBJ databases">
        <title>Novel species of Thermanaerothrix with wide hydrolytic capabilities.</title>
        <authorList>
            <person name="Zayulina K.S."/>
            <person name="Podosokorskaya O.A."/>
            <person name="Elcheninov A.G."/>
        </authorList>
    </citation>
    <scope>NUCLEOTIDE SEQUENCE [LARGE SCALE GENOMIC DNA]</scope>
    <source>
        <strain evidence="15 16">4228-RoL</strain>
    </source>
</reference>
<feature type="domain" description="DUF83" evidence="14">
    <location>
        <begin position="15"/>
        <end position="199"/>
    </location>
</feature>
<proteinExistence type="inferred from homology"/>
<evidence type="ECO:0000256" key="12">
    <source>
        <dbReference type="ARBA" id="ARBA00023211"/>
    </source>
</evidence>
<evidence type="ECO:0000256" key="8">
    <source>
        <dbReference type="ARBA" id="ARBA00022839"/>
    </source>
</evidence>
<dbReference type="Pfam" id="PF01930">
    <property type="entry name" value="Cas_Cas4"/>
    <property type="match status" value="1"/>
</dbReference>
<evidence type="ECO:0000256" key="7">
    <source>
        <dbReference type="ARBA" id="ARBA00022801"/>
    </source>
</evidence>
<dbReference type="Gene3D" id="3.90.320.10">
    <property type="match status" value="1"/>
</dbReference>
<evidence type="ECO:0000256" key="3">
    <source>
        <dbReference type="ARBA" id="ARBA00012768"/>
    </source>
</evidence>
<evidence type="ECO:0000313" key="15">
    <source>
        <dbReference type="EMBL" id="MDT8897609.1"/>
    </source>
</evidence>
<dbReference type="InterPro" id="IPR011604">
    <property type="entry name" value="PDDEXK-like_dom_sf"/>
</dbReference>
<evidence type="ECO:0000256" key="2">
    <source>
        <dbReference type="ARBA" id="ARBA00009189"/>
    </source>
</evidence>
<dbReference type="NCBIfam" id="TIGR00372">
    <property type="entry name" value="cas4"/>
    <property type="match status" value="1"/>
</dbReference>
<comment type="cofactor">
    <cofactor evidence="1">
        <name>[4Fe-4S] cluster</name>
        <dbReference type="ChEBI" id="CHEBI:49883"/>
    </cofactor>
</comment>
<keyword evidence="10 13" id="KW-0411">Iron-sulfur</keyword>
<keyword evidence="12 13" id="KW-0464">Manganese</keyword>
<evidence type="ECO:0000256" key="6">
    <source>
        <dbReference type="ARBA" id="ARBA00022723"/>
    </source>
</evidence>
<evidence type="ECO:0000256" key="9">
    <source>
        <dbReference type="ARBA" id="ARBA00023004"/>
    </source>
</evidence>
<evidence type="ECO:0000256" key="13">
    <source>
        <dbReference type="RuleBase" id="RU365022"/>
    </source>
</evidence>
<evidence type="ECO:0000256" key="10">
    <source>
        <dbReference type="ARBA" id="ARBA00023014"/>
    </source>
</evidence>
<evidence type="ECO:0000256" key="11">
    <source>
        <dbReference type="ARBA" id="ARBA00023118"/>
    </source>
</evidence>
<dbReference type="PANTHER" id="PTHR36531">
    <property type="entry name" value="CRISPR-ASSOCIATED EXONUCLEASE CAS4"/>
    <property type="match status" value="1"/>
</dbReference>
<comment type="cofactor">
    <cofactor evidence="13">
        <name>iron-sulfur cluster</name>
        <dbReference type="ChEBI" id="CHEBI:30408"/>
    </cofactor>
</comment>
<keyword evidence="6 13" id="KW-0479">Metal-binding</keyword>